<dbReference type="PROSITE" id="PS50011">
    <property type="entry name" value="PROTEIN_KINASE_DOM"/>
    <property type="match status" value="1"/>
</dbReference>
<dbReference type="PROSITE" id="PS00109">
    <property type="entry name" value="PROTEIN_KINASE_TYR"/>
    <property type="match status" value="1"/>
</dbReference>
<feature type="compositionally biased region" description="Polar residues" evidence="3">
    <location>
        <begin position="694"/>
        <end position="705"/>
    </location>
</feature>
<evidence type="ECO:0000313" key="5">
    <source>
        <dbReference type="EMBL" id="CAK9274354.1"/>
    </source>
</evidence>
<dbReference type="InterPro" id="IPR014729">
    <property type="entry name" value="Rossmann-like_a/b/a_fold"/>
</dbReference>
<name>A0ABP0X5H2_9BRYO</name>
<accession>A0ABP0X5H2</accession>
<feature type="region of interest" description="Disordered" evidence="3">
    <location>
        <begin position="1"/>
        <end position="23"/>
    </location>
</feature>
<evidence type="ECO:0000256" key="3">
    <source>
        <dbReference type="SAM" id="MobiDB-lite"/>
    </source>
</evidence>
<feature type="region of interest" description="Disordered" evidence="3">
    <location>
        <begin position="299"/>
        <end position="320"/>
    </location>
</feature>
<dbReference type="CDD" id="cd14066">
    <property type="entry name" value="STKc_IRAK"/>
    <property type="match status" value="1"/>
</dbReference>
<evidence type="ECO:0000256" key="1">
    <source>
        <dbReference type="ARBA" id="ARBA00022741"/>
    </source>
</evidence>
<dbReference type="Gene3D" id="3.30.200.20">
    <property type="entry name" value="Phosphorylase Kinase, domain 1"/>
    <property type="match status" value="1"/>
</dbReference>
<evidence type="ECO:0000259" key="4">
    <source>
        <dbReference type="PROSITE" id="PS50011"/>
    </source>
</evidence>
<feature type="compositionally biased region" description="Polar residues" evidence="3">
    <location>
        <begin position="749"/>
        <end position="760"/>
    </location>
</feature>
<reference evidence="5" key="1">
    <citation type="submission" date="2024-02" db="EMBL/GenBank/DDBJ databases">
        <authorList>
            <consortium name="ELIXIR-Norway"/>
            <consortium name="Elixir Norway"/>
        </authorList>
    </citation>
    <scope>NUCLEOTIDE SEQUENCE</scope>
</reference>
<dbReference type="EMBL" id="OZ020101">
    <property type="protein sequence ID" value="CAK9274354.1"/>
    <property type="molecule type" value="Genomic_DNA"/>
</dbReference>
<gene>
    <name evidence="5" type="ORF">CSSPJE1EN1_LOCUS19832</name>
</gene>
<dbReference type="SUPFAM" id="SSF56112">
    <property type="entry name" value="Protein kinase-like (PK-like)"/>
    <property type="match status" value="1"/>
</dbReference>
<evidence type="ECO:0000313" key="6">
    <source>
        <dbReference type="Proteomes" id="UP001497444"/>
    </source>
</evidence>
<feature type="domain" description="Protein kinase" evidence="4">
    <location>
        <begin position="393"/>
        <end position="668"/>
    </location>
</feature>
<dbReference type="Gene3D" id="1.10.510.10">
    <property type="entry name" value="Transferase(Phosphotransferase) domain 1"/>
    <property type="match status" value="1"/>
</dbReference>
<feature type="compositionally biased region" description="Polar residues" evidence="3">
    <location>
        <begin position="715"/>
        <end position="727"/>
    </location>
</feature>
<dbReference type="InterPro" id="IPR008266">
    <property type="entry name" value="Tyr_kinase_AS"/>
</dbReference>
<organism evidence="5 6">
    <name type="scientific">Sphagnum jensenii</name>
    <dbReference type="NCBI Taxonomy" id="128206"/>
    <lineage>
        <taxon>Eukaryota</taxon>
        <taxon>Viridiplantae</taxon>
        <taxon>Streptophyta</taxon>
        <taxon>Embryophyta</taxon>
        <taxon>Bryophyta</taxon>
        <taxon>Sphagnophytina</taxon>
        <taxon>Sphagnopsida</taxon>
        <taxon>Sphagnales</taxon>
        <taxon>Sphagnaceae</taxon>
        <taxon>Sphagnum</taxon>
    </lineage>
</organism>
<sequence>METGEVRQSFMGSSRQQQHPSDQELMIGTKMAVAQRGSCGSLVLVVVDANKVFTSTAVDWALDHVAKPGDSLMLLGILHHSTNSKSCPLFSSLSLACNSFLGYKSWTDDIHWNGASKKLVDSELSNKRQLLQSNLELHLKCKNLGVKLEIDVKSSINPRVLVVEEAKRLGAQHVVFDRGLKKDKKFYIENLTCFVTRVKGIDDVKHLHTGFLLPPVRSPDAEPPELPPRAAAEEQQALVASTNSKPDETHAEEQQQQQQPHETISYHSTKHSHQRSSSSYMTCDLDESELLSIHDDEADTVEDKSSHGSSTPNNFEPIYSSNMDTTAVMQWLQEHGSPENANRTMSIRRVVNMKKQAPIAPPLCSVCNQKSPEFGKPVRRFTYAELQEATDNFNKNNYLAQGGYGSVYKGILQEGQLIAVKQHKIASSQGDKEFCAEVEVLSCAQHRNLVTLIGYCVEDHLRLLVYEFVCNGSLDRHLSSKNKEVLLWKHRQKIALGAARGIRYLHEECRVGCIVHRDMRPNNILLTHDFTPMVGDFGLARRQFNGETAEETRVIGTFGYLAPEYAETGQITDKADVYAFGVVLLELITGCKAVDNSSNARGERCLTEWTRPFLDRYASELVDPRLRSSGYDDYEMHCMMHAASQCIKKDPTMRPRMTQVLRILDPSQDKDTPYGIRSKKATSDQRPPFPPPTTNNGVTRTSRISPGSELDSNNEDQQPPLVQTGVWNQVPLPGRKPKSNRMRWKPERSSSAPRLSNDKGTSNKDITDVVILRRTSLSYESMLDDV</sequence>
<dbReference type="PANTHER" id="PTHR47989:SF37">
    <property type="entry name" value="INACTIVE PROTEIN KINASE SELMODRAFT_444075"/>
    <property type="match status" value="1"/>
</dbReference>
<proteinExistence type="predicted"/>
<dbReference type="PANTHER" id="PTHR47989">
    <property type="entry name" value="OS01G0750732 PROTEIN"/>
    <property type="match status" value="1"/>
</dbReference>
<evidence type="ECO:0000256" key="2">
    <source>
        <dbReference type="ARBA" id="ARBA00022840"/>
    </source>
</evidence>
<feature type="region of interest" description="Disordered" evidence="3">
    <location>
        <begin position="213"/>
        <end position="281"/>
    </location>
</feature>
<feature type="compositionally biased region" description="Polar residues" evidence="3">
    <location>
        <begin position="307"/>
        <end position="320"/>
    </location>
</feature>
<dbReference type="Proteomes" id="UP001497444">
    <property type="component" value="Chromosome 6"/>
</dbReference>
<dbReference type="InterPro" id="IPR001245">
    <property type="entry name" value="Ser-Thr/Tyr_kinase_cat_dom"/>
</dbReference>
<keyword evidence="1" id="KW-0547">Nucleotide-binding</keyword>
<dbReference type="InterPro" id="IPR000719">
    <property type="entry name" value="Prot_kinase_dom"/>
</dbReference>
<protein>
    <recommendedName>
        <fullName evidence="4">Protein kinase domain-containing protein</fullName>
    </recommendedName>
</protein>
<keyword evidence="6" id="KW-1185">Reference proteome</keyword>
<feature type="region of interest" description="Disordered" evidence="3">
    <location>
        <begin position="663"/>
        <end position="763"/>
    </location>
</feature>
<feature type="compositionally biased region" description="Polar residues" evidence="3">
    <location>
        <begin position="10"/>
        <end position="20"/>
    </location>
</feature>
<dbReference type="Pfam" id="PF07714">
    <property type="entry name" value="PK_Tyr_Ser-Thr"/>
    <property type="match status" value="1"/>
</dbReference>
<dbReference type="Gene3D" id="3.40.50.620">
    <property type="entry name" value="HUPs"/>
    <property type="match status" value="1"/>
</dbReference>
<dbReference type="InterPro" id="IPR011009">
    <property type="entry name" value="Kinase-like_dom_sf"/>
</dbReference>
<keyword evidence="2" id="KW-0067">ATP-binding</keyword>